<feature type="compositionally biased region" description="Polar residues" evidence="1">
    <location>
        <begin position="30"/>
        <end position="39"/>
    </location>
</feature>
<proteinExistence type="predicted"/>
<dbReference type="Proteomes" id="UP000800036">
    <property type="component" value="Unassembled WGS sequence"/>
</dbReference>
<feature type="compositionally biased region" description="Basic and acidic residues" evidence="1">
    <location>
        <begin position="80"/>
        <end position="89"/>
    </location>
</feature>
<organism evidence="2 3">
    <name type="scientific">Bimuria novae-zelandiae CBS 107.79</name>
    <dbReference type="NCBI Taxonomy" id="1447943"/>
    <lineage>
        <taxon>Eukaryota</taxon>
        <taxon>Fungi</taxon>
        <taxon>Dikarya</taxon>
        <taxon>Ascomycota</taxon>
        <taxon>Pezizomycotina</taxon>
        <taxon>Dothideomycetes</taxon>
        <taxon>Pleosporomycetidae</taxon>
        <taxon>Pleosporales</taxon>
        <taxon>Massarineae</taxon>
        <taxon>Didymosphaeriaceae</taxon>
        <taxon>Bimuria</taxon>
    </lineage>
</organism>
<keyword evidence="3" id="KW-1185">Reference proteome</keyword>
<evidence type="ECO:0000256" key="1">
    <source>
        <dbReference type="SAM" id="MobiDB-lite"/>
    </source>
</evidence>
<protein>
    <submittedName>
        <fullName evidence="2">Uncharacterized protein</fullName>
    </submittedName>
</protein>
<reference evidence="2" key="1">
    <citation type="journal article" date="2020" name="Stud. Mycol.">
        <title>101 Dothideomycetes genomes: a test case for predicting lifestyles and emergence of pathogens.</title>
        <authorList>
            <person name="Haridas S."/>
            <person name="Albert R."/>
            <person name="Binder M."/>
            <person name="Bloem J."/>
            <person name="Labutti K."/>
            <person name="Salamov A."/>
            <person name="Andreopoulos B."/>
            <person name="Baker S."/>
            <person name="Barry K."/>
            <person name="Bills G."/>
            <person name="Bluhm B."/>
            <person name="Cannon C."/>
            <person name="Castanera R."/>
            <person name="Culley D."/>
            <person name="Daum C."/>
            <person name="Ezra D."/>
            <person name="Gonzalez J."/>
            <person name="Henrissat B."/>
            <person name="Kuo A."/>
            <person name="Liang C."/>
            <person name="Lipzen A."/>
            <person name="Lutzoni F."/>
            <person name="Magnuson J."/>
            <person name="Mondo S."/>
            <person name="Nolan M."/>
            <person name="Ohm R."/>
            <person name="Pangilinan J."/>
            <person name="Park H.-J."/>
            <person name="Ramirez L."/>
            <person name="Alfaro M."/>
            <person name="Sun H."/>
            <person name="Tritt A."/>
            <person name="Yoshinaga Y."/>
            <person name="Zwiers L.-H."/>
            <person name="Turgeon B."/>
            <person name="Goodwin S."/>
            <person name="Spatafora J."/>
            <person name="Crous P."/>
            <person name="Grigoriev I."/>
        </authorList>
    </citation>
    <scope>NUCLEOTIDE SEQUENCE</scope>
    <source>
        <strain evidence="2">CBS 107.79</strain>
    </source>
</reference>
<name>A0A6A5VNX8_9PLEO</name>
<accession>A0A6A5VNX8</accession>
<evidence type="ECO:0000313" key="2">
    <source>
        <dbReference type="EMBL" id="KAF1977402.1"/>
    </source>
</evidence>
<evidence type="ECO:0000313" key="3">
    <source>
        <dbReference type="Proteomes" id="UP000800036"/>
    </source>
</evidence>
<feature type="region of interest" description="Disordered" evidence="1">
    <location>
        <begin position="24"/>
        <end position="135"/>
    </location>
</feature>
<dbReference type="AlphaFoldDB" id="A0A6A5VNX8"/>
<dbReference type="EMBL" id="ML976663">
    <property type="protein sequence ID" value="KAF1977402.1"/>
    <property type="molecule type" value="Genomic_DNA"/>
</dbReference>
<gene>
    <name evidence="2" type="ORF">BU23DRAFT_564913</name>
</gene>
<sequence length="135" mass="14369">MKVILSLVAAAGEFDIARARVLQREAATSDPASAKSQQFRTDRVEGQPRLRSAFGPRFADEDREGSAPSLGGLTGPVEPNEPRQVKEKGTGFAKSKGKATGALLGARDPQLGGPEGRGPMTGGRWPNQRRVLTLF</sequence>